<feature type="chain" id="PRO_5047521704" evidence="2">
    <location>
        <begin position="17"/>
        <end position="114"/>
    </location>
</feature>
<evidence type="ECO:0000256" key="2">
    <source>
        <dbReference type="SAM" id="SignalP"/>
    </source>
</evidence>
<name>A0ABR1LVC9_9PEZI</name>
<accession>A0ABR1LVC9</accession>
<evidence type="ECO:0000256" key="1">
    <source>
        <dbReference type="SAM" id="MobiDB-lite"/>
    </source>
</evidence>
<evidence type="ECO:0000313" key="3">
    <source>
        <dbReference type="EMBL" id="KAK7539139.1"/>
    </source>
</evidence>
<feature type="signal peptide" evidence="2">
    <location>
        <begin position="1"/>
        <end position="16"/>
    </location>
</feature>
<reference evidence="3 4" key="1">
    <citation type="submission" date="2024-04" db="EMBL/GenBank/DDBJ databases">
        <title>Phyllosticta paracitricarpa is synonymous to the EU quarantine fungus P. citricarpa based on phylogenomic analyses.</title>
        <authorList>
            <consortium name="Lawrence Berkeley National Laboratory"/>
            <person name="Van Ingen-Buijs V.A."/>
            <person name="Van Westerhoven A.C."/>
            <person name="Haridas S."/>
            <person name="Skiadas P."/>
            <person name="Martin F."/>
            <person name="Groenewald J.Z."/>
            <person name="Crous P.W."/>
            <person name="Seidl M.F."/>
        </authorList>
    </citation>
    <scope>NUCLEOTIDE SEQUENCE [LARGE SCALE GENOMIC DNA]</scope>
    <source>
        <strain evidence="3 4">CBS 122670</strain>
    </source>
</reference>
<proteinExistence type="predicted"/>
<feature type="region of interest" description="Disordered" evidence="1">
    <location>
        <begin position="63"/>
        <end position="83"/>
    </location>
</feature>
<evidence type="ECO:0000313" key="4">
    <source>
        <dbReference type="Proteomes" id="UP001365128"/>
    </source>
</evidence>
<gene>
    <name evidence="3" type="ORF">IWX46DRAFT_607222</name>
</gene>
<dbReference type="EMBL" id="JBBPDW010000028">
    <property type="protein sequence ID" value="KAK7539139.1"/>
    <property type="molecule type" value="Genomic_DNA"/>
</dbReference>
<keyword evidence="2" id="KW-0732">Signal</keyword>
<keyword evidence="4" id="KW-1185">Reference proteome</keyword>
<protein>
    <submittedName>
        <fullName evidence="3">Uncharacterized protein</fullName>
    </submittedName>
</protein>
<organism evidence="3 4">
    <name type="scientific">Phyllosticta citricarpa</name>
    <dbReference type="NCBI Taxonomy" id="55181"/>
    <lineage>
        <taxon>Eukaryota</taxon>
        <taxon>Fungi</taxon>
        <taxon>Dikarya</taxon>
        <taxon>Ascomycota</taxon>
        <taxon>Pezizomycotina</taxon>
        <taxon>Dothideomycetes</taxon>
        <taxon>Dothideomycetes incertae sedis</taxon>
        <taxon>Botryosphaeriales</taxon>
        <taxon>Phyllostictaceae</taxon>
        <taxon>Phyllosticta</taxon>
    </lineage>
</organism>
<sequence length="114" mass="11355">MLLLLLLLASETVAAAAGRRGHASKKASRARSCALRALTPSCSQKACVPAKKVAAAAASCTGDETHGSAAAKGAPSTWSAQPAASYCSKKSGSAAMMRILAASVTALVVLWAAL</sequence>
<dbReference type="Proteomes" id="UP001365128">
    <property type="component" value="Unassembled WGS sequence"/>
</dbReference>
<comment type="caution">
    <text evidence="3">The sequence shown here is derived from an EMBL/GenBank/DDBJ whole genome shotgun (WGS) entry which is preliminary data.</text>
</comment>